<evidence type="ECO:0000313" key="2">
    <source>
        <dbReference type="Proteomes" id="UP001056120"/>
    </source>
</evidence>
<gene>
    <name evidence="1" type="ORF">L1987_01538</name>
</gene>
<accession>A0ACB9K5C5</accession>
<protein>
    <submittedName>
        <fullName evidence="1">Uncharacterized protein</fullName>
    </submittedName>
</protein>
<sequence>MFGATTPHLVRNLSLQGARFSLTHPALPHVPVLGRPLLFSLIHAPAVWRPKMSSEKESHSSFSLKSLLENEKLNNTNFIDWHRNMRIVLKMAKKLYVIEGPVPNEPKNNTAAARRAWDKHNEDAIEVACLMQDTMCFDL</sequence>
<name>A0ACB9K5C5_9ASTR</name>
<reference evidence="2" key="1">
    <citation type="journal article" date="2022" name="Mol. Ecol. Resour.">
        <title>The genomes of chicory, endive, great burdock and yacon provide insights into Asteraceae palaeo-polyploidization history and plant inulin production.</title>
        <authorList>
            <person name="Fan W."/>
            <person name="Wang S."/>
            <person name="Wang H."/>
            <person name="Wang A."/>
            <person name="Jiang F."/>
            <person name="Liu H."/>
            <person name="Zhao H."/>
            <person name="Xu D."/>
            <person name="Zhang Y."/>
        </authorList>
    </citation>
    <scope>NUCLEOTIDE SEQUENCE [LARGE SCALE GENOMIC DNA]</scope>
    <source>
        <strain evidence="2">cv. Yunnan</strain>
    </source>
</reference>
<dbReference type="Proteomes" id="UP001056120">
    <property type="component" value="Linkage Group LG01"/>
</dbReference>
<comment type="caution">
    <text evidence="1">The sequence shown here is derived from an EMBL/GenBank/DDBJ whole genome shotgun (WGS) entry which is preliminary data.</text>
</comment>
<proteinExistence type="predicted"/>
<organism evidence="1 2">
    <name type="scientific">Smallanthus sonchifolius</name>
    <dbReference type="NCBI Taxonomy" id="185202"/>
    <lineage>
        <taxon>Eukaryota</taxon>
        <taxon>Viridiplantae</taxon>
        <taxon>Streptophyta</taxon>
        <taxon>Embryophyta</taxon>
        <taxon>Tracheophyta</taxon>
        <taxon>Spermatophyta</taxon>
        <taxon>Magnoliopsida</taxon>
        <taxon>eudicotyledons</taxon>
        <taxon>Gunneridae</taxon>
        <taxon>Pentapetalae</taxon>
        <taxon>asterids</taxon>
        <taxon>campanulids</taxon>
        <taxon>Asterales</taxon>
        <taxon>Asteraceae</taxon>
        <taxon>Asteroideae</taxon>
        <taxon>Heliantheae alliance</taxon>
        <taxon>Millerieae</taxon>
        <taxon>Smallanthus</taxon>
    </lineage>
</organism>
<dbReference type="EMBL" id="CM042018">
    <property type="protein sequence ID" value="KAI3827462.1"/>
    <property type="molecule type" value="Genomic_DNA"/>
</dbReference>
<reference evidence="1 2" key="2">
    <citation type="journal article" date="2022" name="Mol. Ecol. Resour.">
        <title>The genomes of chicory, endive, great burdock and yacon provide insights into Asteraceae paleo-polyploidization history and plant inulin production.</title>
        <authorList>
            <person name="Fan W."/>
            <person name="Wang S."/>
            <person name="Wang H."/>
            <person name="Wang A."/>
            <person name="Jiang F."/>
            <person name="Liu H."/>
            <person name="Zhao H."/>
            <person name="Xu D."/>
            <person name="Zhang Y."/>
        </authorList>
    </citation>
    <scope>NUCLEOTIDE SEQUENCE [LARGE SCALE GENOMIC DNA]</scope>
    <source>
        <strain evidence="2">cv. Yunnan</strain>
        <tissue evidence="1">Leaves</tissue>
    </source>
</reference>
<evidence type="ECO:0000313" key="1">
    <source>
        <dbReference type="EMBL" id="KAI3827462.1"/>
    </source>
</evidence>
<keyword evidence="2" id="KW-1185">Reference proteome</keyword>